<proteinExistence type="predicted"/>
<name>A0A1U9KRN1_9PROT</name>
<accession>A0A1U9KRN1</accession>
<keyword evidence="2" id="KW-1185">Reference proteome</keyword>
<dbReference type="OrthoDB" id="7862423at2"/>
<dbReference type="Proteomes" id="UP000188604">
    <property type="component" value="Chromosome"/>
</dbReference>
<evidence type="ECO:0000313" key="2">
    <source>
        <dbReference type="Proteomes" id="UP000188604"/>
    </source>
</evidence>
<dbReference type="EMBL" id="CP014691">
    <property type="protein sequence ID" value="AQS88392.1"/>
    <property type="molecule type" value="Genomic_DNA"/>
</dbReference>
<gene>
    <name evidence="1" type="ORF">A0U93_11070</name>
</gene>
<evidence type="ECO:0000313" key="1">
    <source>
        <dbReference type="EMBL" id="AQS88392.1"/>
    </source>
</evidence>
<organism evidence="1 2">
    <name type="scientific">Neoasaia chiangmaiensis</name>
    <dbReference type="NCBI Taxonomy" id="320497"/>
    <lineage>
        <taxon>Bacteria</taxon>
        <taxon>Pseudomonadati</taxon>
        <taxon>Pseudomonadota</taxon>
        <taxon>Alphaproteobacteria</taxon>
        <taxon>Acetobacterales</taxon>
        <taxon>Acetobacteraceae</taxon>
        <taxon>Neoasaia</taxon>
    </lineage>
</organism>
<dbReference type="RefSeq" id="WP_077807421.1">
    <property type="nucleotide sequence ID" value="NZ_BJXS01000003.1"/>
</dbReference>
<dbReference type="KEGG" id="nch:A0U93_11070"/>
<reference evidence="1 2" key="1">
    <citation type="submission" date="2016-03" db="EMBL/GenBank/DDBJ databases">
        <title>Acetic acid bacteria sequencing.</title>
        <authorList>
            <person name="Brandt J."/>
            <person name="Jakob F."/>
            <person name="Vogel R.F."/>
        </authorList>
    </citation>
    <scope>NUCLEOTIDE SEQUENCE [LARGE SCALE GENOMIC DNA]</scope>
    <source>
        <strain evidence="1 2">NBRC 101099</strain>
    </source>
</reference>
<protein>
    <submittedName>
        <fullName evidence="1">Uncharacterized protein</fullName>
    </submittedName>
</protein>
<dbReference type="AlphaFoldDB" id="A0A1U9KRN1"/>
<sequence length="96" mass="10935">MRKLNDPDTTSGAWFEPKRYGYGAGLPITWQGWVSLGIFISLTVFPSLAIPFLHRPPRRYAGLAVILNDLAVTAIFVWICKSRTKGGWRWRWGDPD</sequence>